<reference evidence="1" key="1">
    <citation type="submission" date="2025-08" db="UniProtKB">
        <authorList>
            <consortium name="Ensembl"/>
        </authorList>
    </citation>
    <scope>IDENTIFICATION</scope>
</reference>
<dbReference type="Proteomes" id="UP000694423">
    <property type="component" value="Unplaced"/>
</dbReference>
<reference evidence="1" key="2">
    <citation type="submission" date="2025-09" db="UniProtKB">
        <authorList>
            <consortium name="Ensembl"/>
        </authorList>
    </citation>
    <scope>IDENTIFICATION</scope>
</reference>
<organism evidence="1 2">
    <name type="scientific">Dromaius novaehollandiae</name>
    <name type="common">Emu</name>
    <dbReference type="NCBI Taxonomy" id="8790"/>
    <lineage>
        <taxon>Eukaryota</taxon>
        <taxon>Metazoa</taxon>
        <taxon>Chordata</taxon>
        <taxon>Craniata</taxon>
        <taxon>Vertebrata</taxon>
        <taxon>Euteleostomi</taxon>
        <taxon>Archelosauria</taxon>
        <taxon>Archosauria</taxon>
        <taxon>Dinosauria</taxon>
        <taxon>Saurischia</taxon>
        <taxon>Theropoda</taxon>
        <taxon>Coelurosauria</taxon>
        <taxon>Aves</taxon>
        <taxon>Palaeognathae</taxon>
        <taxon>Casuariiformes</taxon>
        <taxon>Dromaiidae</taxon>
        <taxon>Dromaius</taxon>
    </lineage>
</organism>
<dbReference type="PANTHER" id="PTHR35822:SF1">
    <property type="entry name" value="SPERMATOGENESIS-ASSOCIATED PROTEIN 45"/>
    <property type="match status" value="1"/>
</dbReference>
<dbReference type="Ensembl" id="ENSDNVT00000004271.1">
    <property type="protein sequence ID" value="ENSDNVP00000003547.1"/>
    <property type="gene ID" value="ENSDNVG00000002503.1"/>
</dbReference>
<accession>A0A8C4J6T8</accession>
<keyword evidence="2" id="KW-1185">Reference proteome</keyword>
<dbReference type="InterPro" id="IPR038806">
    <property type="entry name" value="SPATA45"/>
</dbReference>
<sequence>STRQQRTTEHSLKKHLIALNMARESRCLVEGRNDSTWLRPQRRHFPQKPKPDSGRSSWAEVTSLHHKEKRHFAEISKFIYNRST</sequence>
<protein>
    <submittedName>
        <fullName evidence="1">Uncharacterized protein</fullName>
    </submittedName>
</protein>
<dbReference type="AlphaFoldDB" id="A0A8C4J6T8"/>
<evidence type="ECO:0000313" key="2">
    <source>
        <dbReference type="Proteomes" id="UP000694423"/>
    </source>
</evidence>
<dbReference type="PANTHER" id="PTHR35822">
    <property type="entry name" value="SPERMATOGENESIS-ASSOCIATED PROTEIN 45"/>
    <property type="match status" value="1"/>
</dbReference>
<name>A0A8C4J6T8_DRONO</name>
<evidence type="ECO:0000313" key="1">
    <source>
        <dbReference type="Ensembl" id="ENSDNVP00000003547.1"/>
    </source>
</evidence>
<proteinExistence type="predicted"/>